<comment type="caution">
    <text evidence="2">The sequence shown here is derived from an EMBL/GenBank/DDBJ whole genome shotgun (WGS) entry which is preliminary data.</text>
</comment>
<name>A0A1E5FYY7_9FIRM</name>
<feature type="coiled-coil region" evidence="1">
    <location>
        <begin position="28"/>
        <end position="55"/>
    </location>
</feature>
<evidence type="ECO:0000313" key="3">
    <source>
        <dbReference type="Proteomes" id="UP000094296"/>
    </source>
</evidence>
<evidence type="ECO:0008006" key="4">
    <source>
        <dbReference type="Google" id="ProtNLM"/>
    </source>
</evidence>
<protein>
    <recommendedName>
        <fullName evidence="4">DUF2524 domain-containing protein</fullName>
    </recommendedName>
</protein>
<reference evidence="2 3" key="1">
    <citation type="submission" date="2016-09" db="EMBL/GenBank/DDBJ databases">
        <title>Draft genome sequence for the type strain of Desulfuribacillus alkaliarsenatis AHT28, an obligately anaerobic, sulfidogenic bacterium isolated from Russian soda lake sediments.</title>
        <authorList>
            <person name="Abin C.A."/>
            <person name="Hollibaugh J.T."/>
        </authorList>
    </citation>
    <scope>NUCLEOTIDE SEQUENCE [LARGE SCALE GENOMIC DNA]</scope>
    <source>
        <strain evidence="2 3">AHT28</strain>
    </source>
</reference>
<dbReference type="AlphaFoldDB" id="A0A1E5FYY7"/>
<dbReference type="RefSeq" id="WP_069644277.1">
    <property type="nucleotide sequence ID" value="NZ_MIJE01000035.1"/>
</dbReference>
<keyword evidence="3" id="KW-1185">Reference proteome</keyword>
<dbReference type="OrthoDB" id="1808616at2"/>
<organism evidence="2 3">
    <name type="scientific">Desulfuribacillus alkaliarsenatis</name>
    <dbReference type="NCBI Taxonomy" id="766136"/>
    <lineage>
        <taxon>Bacteria</taxon>
        <taxon>Bacillati</taxon>
        <taxon>Bacillota</taxon>
        <taxon>Desulfuribacillia</taxon>
        <taxon>Desulfuribacillales</taxon>
        <taxon>Desulfuribacillaceae</taxon>
        <taxon>Desulfuribacillus</taxon>
    </lineage>
</organism>
<proteinExistence type="predicted"/>
<evidence type="ECO:0000256" key="1">
    <source>
        <dbReference type="SAM" id="Coils"/>
    </source>
</evidence>
<dbReference type="EMBL" id="MIJE01000035">
    <property type="protein sequence ID" value="OEF95711.1"/>
    <property type="molecule type" value="Genomic_DNA"/>
</dbReference>
<dbReference type="Proteomes" id="UP000094296">
    <property type="component" value="Unassembled WGS sequence"/>
</dbReference>
<sequence>MSCSSLKNRFEEMKNDGNLNFNDAITLYNDLQGSLDAHRMELVDLQAANETARAEHLEQHIQDGERMLAEIHKMTLS</sequence>
<evidence type="ECO:0000313" key="2">
    <source>
        <dbReference type="EMBL" id="OEF95711.1"/>
    </source>
</evidence>
<keyword evidence="1" id="KW-0175">Coiled coil</keyword>
<accession>A0A1E5FYY7</accession>
<gene>
    <name evidence="2" type="ORF">BHF68_11430</name>
</gene>